<evidence type="ECO:0000256" key="11">
    <source>
        <dbReference type="ARBA" id="ARBA00023277"/>
    </source>
</evidence>
<dbReference type="InterPro" id="IPR049892">
    <property type="entry name" value="AA9"/>
</dbReference>
<dbReference type="CDD" id="cd21175">
    <property type="entry name" value="LPMO_AA9"/>
    <property type="match status" value="1"/>
</dbReference>
<feature type="chain" id="PRO_5042014673" description="lytic cellulose monooxygenase (C4-dehydrogenating)" evidence="16">
    <location>
        <begin position="18"/>
        <end position="227"/>
    </location>
</feature>
<dbReference type="AlphaFoldDB" id="A0AAE0HV28"/>
<evidence type="ECO:0000256" key="7">
    <source>
        <dbReference type="ARBA" id="ARBA00023002"/>
    </source>
</evidence>
<keyword evidence="10" id="KW-1015">Disulfide bond</keyword>
<keyword evidence="5 16" id="KW-0732">Signal</keyword>
<comment type="caution">
    <text evidence="18">The sequence shown here is derived from an EMBL/GenBank/DDBJ whole genome shotgun (WGS) entry which is preliminary data.</text>
</comment>
<keyword evidence="9" id="KW-0503">Monooxygenase</keyword>
<protein>
    <recommendedName>
        <fullName evidence="15">lytic cellulose monooxygenase (C4-dehydrogenating)</fullName>
        <ecNumber evidence="15">1.14.99.56</ecNumber>
    </recommendedName>
</protein>
<proteinExistence type="inferred from homology"/>
<comment type="subcellular location">
    <subcellularLocation>
        <location evidence="2">Secreted</location>
    </subcellularLocation>
</comment>
<evidence type="ECO:0000256" key="16">
    <source>
        <dbReference type="SAM" id="SignalP"/>
    </source>
</evidence>
<evidence type="ECO:0000313" key="18">
    <source>
        <dbReference type="EMBL" id="KAK3313122.1"/>
    </source>
</evidence>
<accession>A0AAE0HV28</accession>
<sequence length="227" mass="23745">MKLSVAIALLASAAAEAHYTFPSVANSADWQYVRTTANFQSNGPVTNVQSEDIRCYQRNPGTGAPGVLNVTAGTGLAYNAKASISHPGPMAFYIAKVPAGESAATFDGKGKVWSKIYQDHPTLGGSMTWPSQGAKSVTVQIPKCLQNGEYLLRAEHIGLHSAGSSGGAQFYISCAQISVSGGTGTYSPKNLVSFPGAYTATDPGIMINIYYPIPKSYTAPGPDPETC</sequence>
<keyword evidence="19" id="KW-1185">Reference proteome</keyword>
<evidence type="ECO:0000256" key="13">
    <source>
        <dbReference type="ARBA" id="ARBA00044502"/>
    </source>
</evidence>
<dbReference type="PANTHER" id="PTHR33353">
    <property type="entry name" value="PUTATIVE (AFU_ORTHOLOGUE AFUA_1G12560)-RELATED"/>
    <property type="match status" value="1"/>
</dbReference>
<evidence type="ECO:0000259" key="17">
    <source>
        <dbReference type="Pfam" id="PF03443"/>
    </source>
</evidence>
<dbReference type="Proteomes" id="UP001283341">
    <property type="component" value="Unassembled WGS sequence"/>
</dbReference>
<dbReference type="EMBL" id="JAUEDM010000008">
    <property type="protein sequence ID" value="KAK3313122.1"/>
    <property type="molecule type" value="Genomic_DNA"/>
</dbReference>
<name>A0AAE0HV28_9PEZI</name>
<keyword evidence="11" id="KW-0119">Carbohydrate metabolism</keyword>
<evidence type="ECO:0000256" key="3">
    <source>
        <dbReference type="ARBA" id="ARBA00022525"/>
    </source>
</evidence>
<evidence type="ECO:0000256" key="14">
    <source>
        <dbReference type="ARBA" id="ARBA00045077"/>
    </source>
</evidence>
<comment type="catalytic activity">
    <reaction evidence="14">
        <text>[(1-&gt;4)-beta-D-glucosyl]n+m + reduced acceptor + O2 = 4-dehydro-beta-D-glucosyl-[(1-&gt;4)-beta-D-glucosyl]n-1 + [(1-&gt;4)-beta-D-glucosyl]m + acceptor + H2O.</text>
        <dbReference type="EC" id="1.14.99.56"/>
    </reaction>
</comment>
<dbReference type="Gene3D" id="2.70.50.70">
    <property type="match status" value="1"/>
</dbReference>
<comment type="similarity">
    <text evidence="13">Belongs to the polysaccharide monooxygenase AA9 family.</text>
</comment>
<keyword evidence="4" id="KW-0479">Metal-binding</keyword>
<dbReference type="InterPro" id="IPR005103">
    <property type="entry name" value="AA9_LPMO"/>
</dbReference>
<comment type="cofactor">
    <cofactor evidence="1">
        <name>Cu(2+)</name>
        <dbReference type="ChEBI" id="CHEBI:29036"/>
    </cofactor>
</comment>
<dbReference type="GO" id="GO:0016787">
    <property type="term" value="F:hydrolase activity"/>
    <property type="evidence" value="ECO:0007669"/>
    <property type="project" value="UniProtKB-KW"/>
</dbReference>
<evidence type="ECO:0000256" key="1">
    <source>
        <dbReference type="ARBA" id="ARBA00001973"/>
    </source>
</evidence>
<evidence type="ECO:0000256" key="12">
    <source>
        <dbReference type="ARBA" id="ARBA00023326"/>
    </source>
</evidence>
<feature type="domain" description="Auxiliary Activity family 9 catalytic" evidence="17">
    <location>
        <begin position="25"/>
        <end position="217"/>
    </location>
</feature>
<organism evidence="18 19">
    <name type="scientific">Apodospora peruviana</name>
    <dbReference type="NCBI Taxonomy" id="516989"/>
    <lineage>
        <taxon>Eukaryota</taxon>
        <taxon>Fungi</taxon>
        <taxon>Dikarya</taxon>
        <taxon>Ascomycota</taxon>
        <taxon>Pezizomycotina</taxon>
        <taxon>Sordariomycetes</taxon>
        <taxon>Sordariomycetidae</taxon>
        <taxon>Sordariales</taxon>
        <taxon>Lasiosphaeriaceae</taxon>
        <taxon>Apodospora</taxon>
    </lineage>
</organism>
<evidence type="ECO:0000313" key="19">
    <source>
        <dbReference type="Proteomes" id="UP001283341"/>
    </source>
</evidence>
<keyword evidence="6" id="KW-0136">Cellulose degradation</keyword>
<evidence type="ECO:0000256" key="10">
    <source>
        <dbReference type="ARBA" id="ARBA00023157"/>
    </source>
</evidence>
<keyword evidence="18" id="KW-0378">Hydrolase</keyword>
<keyword evidence="3" id="KW-0964">Secreted</keyword>
<keyword evidence="12" id="KW-0624">Polysaccharide degradation</keyword>
<evidence type="ECO:0000256" key="8">
    <source>
        <dbReference type="ARBA" id="ARBA00023008"/>
    </source>
</evidence>
<gene>
    <name evidence="18" type="ORF">B0H66DRAFT_644232</name>
</gene>
<dbReference type="GO" id="GO:0046872">
    <property type="term" value="F:metal ion binding"/>
    <property type="evidence" value="ECO:0007669"/>
    <property type="project" value="UniProtKB-KW"/>
</dbReference>
<reference evidence="18" key="1">
    <citation type="journal article" date="2023" name="Mol. Phylogenet. Evol.">
        <title>Genome-scale phylogeny and comparative genomics of the fungal order Sordariales.</title>
        <authorList>
            <person name="Hensen N."/>
            <person name="Bonometti L."/>
            <person name="Westerberg I."/>
            <person name="Brannstrom I.O."/>
            <person name="Guillou S."/>
            <person name="Cros-Aarteil S."/>
            <person name="Calhoun S."/>
            <person name="Haridas S."/>
            <person name="Kuo A."/>
            <person name="Mondo S."/>
            <person name="Pangilinan J."/>
            <person name="Riley R."/>
            <person name="LaButti K."/>
            <person name="Andreopoulos B."/>
            <person name="Lipzen A."/>
            <person name="Chen C."/>
            <person name="Yan M."/>
            <person name="Daum C."/>
            <person name="Ng V."/>
            <person name="Clum A."/>
            <person name="Steindorff A."/>
            <person name="Ohm R.A."/>
            <person name="Martin F."/>
            <person name="Silar P."/>
            <person name="Natvig D.O."/>
            <person name="Lalanne C."/>
            <person name="Gautier V."/>
            <person name="Ament-Velasquez S.L."/>
            <person name="Kruys A."/>
            <person name="Hutchinson M.I."/>
            <person name="Powell A.J."/>
            <person name="Barry K."/>
            <person name="Miller A.N."/>
            <person name="Grigoriev I.V."/>
            <person name="Debuchy R."/>
            <person name="Gladieux P."/>
            <person name="Hiltunen Thoren M."/>
            <person name="Johannesson H."/>
        </authorList>
    </citation>
    <scope>NUCLEOTIDE SEQUENCE</scope>
    <source>
        <strain evidence="18">CBS 118394</strain>
    </source>
</reference>
<dbReference type="GO" id="GO:0030245">
    <property type="term" value="P:cellulose catabolic process"/>
    <property type="evidence" value="ECO:0007669"/>
    <property type="project" value="UniProtKB-KW"/>
</dbReference>
<dbReference type="PANTHER" id="PTHR33353:SF10">
    <property type="entry name" value="ENDO-BETA-1,4-GLUCANASE D"/>
    <property type="match status" value="1"/>
</dbReference>
<dbReference type="GO" id="GO:0005576">
    <property type="term" value="C:extracellular region"/>
    <property type="evidence" value="ECO:0007669"/>
    <property type="project" value="UniProtKB-SubCell"/>
</dbReference>
<dbReference type="GO" id="GO:0004497">
    <property type="term" value="F:monooxygenase activity"/>
    <property type="evidence" value="ECO:0007669"/>
    <property type="project" value="UniProtKB-KW"/>
</dbReference>
<keyword evidence="8" id="KW-0186">Copper</keyword>
<evidence type="ECO:0000256" key="5">
    <source>
        <dbReference type="ARBA" id="ARBA00022729"/>
    </source>
</evidence>
<feature type="signal peptide" evidence="16">
    <location>
        <begin position="1"/>
        <end position="17"/>
    </location>
</feature>
<evidence type="ECO:0000256" key="2">
    <source>
        <dbReference type="ARBA" id="ARBA00004613"/>
    </source>
</evidence>
<dbReference type="Pfam" id="PF03443">
    <property type="entry name" value="AA9"/>
    <property type="match status" value="1"/>
</dbReference>
<reference evidence="18" key="2">
    <citation type="submission" date="2023-06" db="EMBL/GenBank/DDBJ databases">
        <authorList>
            <consortium name="Lawrence Berkeley National Laboratory"/>
            <person name="Haridas S."/>
            <person name="Hensen N."/>
            <person name="Bonometti L."/>
            <person name="Westerberg I."/>
            <person name="Brannstrom I.O."/>
            <person name="Guillou S."/>
            <person name="Cros-Aarteil S."/>
            <person name="Calhoun S."/>
            <person name="Kuo A."/>
            <person name="Mondo S."/>
            <person name="Pangilinan J."/>
            <person name="Riley R."/>
            <person name="Labutti K."/>
            <person name="Andreopoulos B."/>
            <person name="Lipzen A."/>
            <person name="Chen C."/>
            <person name="Yanf M."/>
            <person name="Daum C."/>
            <person name="Ng V."/>
            <person name="Clum A."/>
            <person name="Steindorff A."/>
            <person name="Ohm R."/>
            <person name="Martin F."/>
            <person name="Silar P."/>
            <person name="Natvig D."/>
            <person name="Lalanne C."/>
            <person name="Gautier V."/>
            <person name="Ament-Velasquez S.L."/>
            <person name="Kruys A."/>
            <person name="Hutchinson M.I."/>
            <person name="Powell A.J."/>
            <person name="Barry K."/>
            <person name="Miller A.N."/>
            <person name="Grigoriev I.V."/>
            <person name="Debuchy R."/>
            <person name="Gladieux P."/>
            <person name="Thoren M.H."/>
            <person name="Johannesson H."/>
        </authorList>
    </citation>
    <scope>NUCLEOTIDE SEQUENCE</scope>
    <source>
        <strain evidence="18">CBS 118394</strain>
    </source>
</reference>
<evidence type="ECO:0000256" key="15">
    <source>
        <dbReference type="ARBA" id="ARBA00047174"/>
    </source>
</evidence>
<evidence type="ECO:0000256" key="9">
    <source>
        <dbReference type="ARBA" id="ARBA00023033"/>
    </source>
</evidence>
<evidence type="ECO:0000256" key="6">
    <source>
        <dbReference type="ARBA" id="ARBA00023001"/>
    </source>
</evidence>
<keyword evidence="7" id="KW-0560">Oxidoreductase</keyword>
<dbReference type="EC" id="1.14.99.56" evidence="15"/>
<evidence type="ECO:0000256" key="4">
    <source>
        <dbReference type="ARBA" id="ARBA00022723"/>
    </source>
</evidence>